<dbReference type="InterPro" id="IPR036393">
    <property type="entry name" value="AceGlu_kinase-like_sf"/>
</dbReference>
<dbReference type="Gene3D" id="1.10.10.60">
    <property type="entry name" value="Homeodomain-like"/>
    <property type="match status" value="1"/>
</dbReference>
<dbReference type="GO" id="GO:0033862">
    <property type="term" value="F:UMP kinase activity"/>
    <property type="evidence" value="ECO:0007669"/>
    <property type="project" value="UniProtKB-EC"/>
</dbReference>
<name>A0AAV7H8W3_DENCH</name>
<accession>A0AAV7H8W3</accession>
<feature type="domain" description="Aspartate/glutamate/uridylate kinase" evidence="8">
    <location>
        <begin position="344"/>
        <end position="554"/>
    </location>
</feature>
<dbReference type="GO" id="GO:0005737">
    <property type="term" value="C:cytoplasm"/>
    <property type="evidence" value="ECO:0007669"/>
    <property type="project" value="InterPro"/>
</dbReference>
<comment type="pathway">
    <text evidence="1">Pyrimidine metabolism; CTP biosynthesis via de novo pathway; UDP from UMP (UMPK route): step 1/1.</text>
</comment>
<comment type="similarity">
    <text evidence="2">Belongs to the UMP kinase family.</text>
</comment>
<dbReference type="FunFam" id="3.40.1160.10:FF:000028">
    <property type="entry name" value="Uridylate kinase isoform A"/>
    <property type="match status" value="1"/>
</dbReference>
<feature type="region of interest" description="Disordered" evidence="7">
    <location>
        <begin position="91"/>
        <end position="195"/>
    </location>
</feature>
<feature type="compositionally biased region" description="Basic residues" evidence="7">
    <location>
        <begin position="136"/>
        <end position="148"/>
    </location>
</feature>
<evidence type="ECO:0000256" key="4">
    <source>
        <dbReference type="ARBA" id="ARBA00022975"/>
    </source>
</evidence>
<evidence type="ECO:0000256" key="7">
    <source>
        <dbReference type="SAM" id="MobiDB-lite"/>
    </source>
</evidence>
<organism evidence="10 11">
    <name type="scientific">Dendrobium chrysotoxum</name>
    <name type="common">Orchid</name>
    <dbReference type="NCBI Taxonomy" id="161865"/>
    <lineage>
        <taxon>Eukaryota</taxon>
        <taxon>Viridiplantae</taxon>
        <taxon>Streptophyta</taxon>
        <taxon>Embryophyta</taxon>
        <taxon>Tracheophyta</taxon>
        <taxon>Spermatophyta</taxon>
        <taxon>Magnoliopsida</taxon>
        <taxon>Liliopsida</taxon>
        <taxon>Asparagales</taxon>
        <taxon>Orchidaceae</taxon>
        <taxon>Epidendroideae</taxon>
        <taxon>Malaxideae</taxon>
        <taxon>Dendrobiinae</taxon>
        <taxon>Dendrobium</taxon>
    </lineage>
</organism>
<dbReference type="Pfam" id="PF00696">
    <property type="entry name" value="AA_kinase"/>
    <property type="match status" value="1"/>
</dbReference>
<keyword evidence="6" id="KW-0175">Coiled coil</keyword>
<evidence type="ECO:0000313" key="10">
    <source>
        <dbReference type="EMBL" id="KAH0463908.1"/>
    </source>
</evidence>
<dbReference type="PANTHER" id="PTHR42833">
    <property type="entry name" value="URIDYLATE KINASE"/>
    <property type="match status" value="1"/>
</dbReference>
<sequence>MASCDDDFALLGDEAQSHHHHPQQQQQASATVAAGAVSFSSHRYIPKASVTLHSRSIHLNTINSKKVPIGSVGQDDDHEGYGEAFAQTDVNPHSHCFADDDPGSNPFDSAQPPEDDDAEGDNNPSNKSHAAASTSHLHHQQQQHHHHASRADSKRRDRDELSDGESPYGYNMGNKRSSRSALAAPTSSGDYRKDREEWSDSAIGCLLDAYTEKYIQLNRGNLRGRDWEDVATTVSERCDKQKSGKTVEQCKNKVDNLKKRYKVECQRLSSGNLAVSHWPWFKKMEQVVGSSSSSKIVPDEDKAAALVDTIPAQRQMKRYPVTSPVSASLTGSFKLKSLSNPRWKRTVLKISGAALAGTGPQNVDPKVLMLIAREVALASRVGVEVAIVVGGRNFFCGNSWVATTGTDRATTYQIGMMASVMNAILLQASFEKIGVETRVQTAFMMQDVAEPYIRRRAIRHLEKGRIVIFGGIGVGTGNPLFTTDTATALRASEINAEAVLKGTTDGVYDCHSRNNSSAFEHFSFRELVSRGFTAMDMTAVTFCEENNIPVVLFNLMEPSNISRALCGDQVGTLIDQENKLLAYLTVPLSLWGCQSSTAASTFFIEGGTFASVRCKMVIFLASPFLLELTILGSHLIQAFVKVFELCSLKFIFIRACFEFGSNLVHCDYQALDEFLI</sequence>
<dbReference type="FunFam" id="1.10.10.60:FF:000238">
    <property type="entry name" value="Aspartate/glutamate/uridylate kinase family protein"/>
    <property type="match status" value="1"/>
</dbReference>
<dbReference type="CDD" id="cd04254">
    <property type="entry name" value="AAK_UMPK-PyrH-Ec"/>
    <property type="match status" value="1"/>
</dbReference>
<proteinExistence type="inferred from homology"/>
<evidence type="ECO:0000259" key="9">
    <source>
        <dbReference type="Pfam" id="PF13837"/>
    </source>
</evidence>
<dbReference type="HAMAP" id="MF_01220_B">
    <property type="entry name" value="PyrH_B"/>
    <property type="match status" value="1"/>
</dbReference>
<dbReference type="EC" id="2.7.4.22" evidence="3"/>
<dbReference type="Proteomes" id="UP000775213">
    <property type="component" value="Unassembled WGS sequence"/>
</dbReference>
<dbReference type="InterPro" id="IPR001048">
    <property type="entry name" value="Asp/Glu/Uridylate_kinase"/>
</dbReference>
<feature type="coiled-coil region" evidence="6">
    <location>
        <begin position="240"/>
        <end position="267"/>
    </location>
</feature>
<evidence type="ECO:0000256" key="5">
    <source>
        <dbReference type="ARBA" id="ARBA00032092"/>
    </source>
</evidence>
<evidence type="ECO:0000256" key="3">
    <source>
        <dbReference type="ARBA" id="ARBA00012899"/>
    </source>
</evidence>
<feature type="domain" description="Myb/SANT-like DNA-binding" evidence="9">
    <location>
        <begin position="195"/>
        <end position="287"/>
    </location>
</feature>
<evidence type="ECO:0000256" key="1">
    <source>
        <dbReference type="ARBA" id="ARBA00004791"/>
    </source>
</evidence>
<evidence type="ECO:0000256" key="2">
    <source>
        <dbReference type="ARBA" id="ARBA00007614"/>
    </source>
</evidence>
<evidence type="ECO:0000256" key="6">
    <source>
        <dbReference type="SAM" id="Coils"/>
    </source>
</evidence>
<dbReference type="Gene3D" id="3.40.1160.10">
    <property type="entry name" value="Acetylglutamate kinase-like"/>
    <property type="match status" value="1"/>
</dbReference>
<gene>
    <name evidence="10" type="ORF">IEQ34_006694</name>
</gene>
<comment type="caution">
    <text evidence="10">The sequence shown here is derived from an EMBL/GenBank/DDBJ whole genome shotgun (WGS) entry which is preliminary data.</text>
</comment>
<feature type="compositionally biased region" description="Basic and acidic residues" evidence="7">
    <location>
        <begin position="149"/>
        <end position="161"/>
    </location>
</feature>
<dbReference type="AlphaFoldDB" id="A0AAV7H8W3"/>
<dbReference type="InterPro" id="IPR044822">
    <property type="entry name" value="Myb_DNA-bind_4"/>
</dbReference>
<reference evidence="10 11" key="1">
    <citation type="journal article" date="2021" name="Hortic Res">
        <title>Chromosome-scale assembly of the Dendrobium chrysotoxum genome enhances the understanding of orchid evolution.</title>
        <authorList>
            <person name="Zhang Y."/>
            <person name="Zhang G.Q."/>
            <person name="Zhang D."/>
            <person name="Liu X.D."/>
            <person name="Xu X.Y."/>
            <person name="Sun W.H."/>
            <person name="Yu X."/>
            <person name="Zhu X."/>
            <person name="Wang Z.W."/>
            <person name="Zhao X."/>
            <person name="Zhong W.Y."/>
            <person name="Chen H."/>
            <person name="Yin W.L."/>
            <person name="Huang T."/>
            <person name="Niu S.C."/>
            <person name="Liu Z.J."/>
        </authorList>
    </citation>
    <scope>NUCLEOTIDE SEQUENCE [LARGE SCALE GENOMIC DNA]</scope>
    <source>
        <strain evidence="10">Lindl</strain>
    </source>
</reference>
<evidence type="ECO:0000259" key="8">
    <source>
        <dbReference type="Pfam" id="PF00696"/>
    </source>
</evidence>
<protein>
    <recommendedName>
        <fullName evidence="3">UMP kinase</fullName>
        <ecNumber evidence="3">2.7.4.22</ecNumber>
    </recommendedName>
    <alternativeName>
        <fullName evidence="5">Uridine monophosphate kinase</fullName>
    </alternativeName>
</protein>
<dbReference type="InterPro" id="IPR015963">
    <property type="entry name" value="Uridylate_kinase_bac"/>
</dbReference>
<keyword evidence="11" id="KW-1185">Reference proteome</keyword>
<dbReference type="SUPFAM" id="SSF53633">
    <property type="entry name" value="Carbamate kinase-like"/>
    <property type="match status" value="1"/>
</dbReference>
<evidence type="ECO:0000313" key="11">
    <source>
        <dbReference type="Proteomes" id="UP000775213"/>
    </source>
</evidence>
<keyword evidence="4" id="KW-0665">Pyrimidine biosynthesis</keyword>
<dbReference type="Pfam" id="PF13837">
    <property type="entry name" value="Myb_DNA-bind_4"/>
    <property type="match status" value="1"/>
</dbReference>
<dbReference type="GO" id="GO:0006225">
    <property type="term" value="P:UDP biosynthetic process"/>
    <property type="evidence" value="ECO:0007669"/>
    <property type="project" value="TreeGrafter"/>
</dbReference>
<dbReference type="EMBL" id="JAGFBR010000007">
    <property type="protein sequence ID" value="KAH0463908.1"/>
    <property type="molecule type" value="Genomic_DNA"/>
</dbReference>
<dbReference type="PANTHER" id="PTHR42833:SF1">
    <property type="entry name" value="UMP KINASE"/>
    <property type="match status" value="1"/>
</dbReference>